<keyword evidence="3" id="KW-1185">Reference proteome</keyword>
<evidence type="ECO:0000313" key="2">
    <source>
        <dbReference type="EMBL" id="SFJ81377.1"/>
    </source>
</evidence>
<reference evidence="2 3" key="1">
    <citation type="submission" date="2016-10" db="EMBL/GenBank/DDBJ databases">
        <authorList>
            <person name="de Groot N.N."/>
        </authorList>
    </citation>
    <scope>NUCLEOTIDE SEQUENCE [LARGE SCALE GENOMIC DNA]</scope>
    <source>
        <strain evidence="2 3">RK1</strain>
    </source>
</reference>
<keyword evidence="1" id="KW-1133">Transmembrane helix</keyword>
<dbReference type="EMBL" id="FOQO01000014">
    <property type="protein sequence ID" value="SFJ81377.1"/>
    <property type="molecule type" value="Genomic_DNA"/>
</dbReference>
<dbReference type="RefSeq" id="WP_177195282.1">
    <property type="nucleotide sequence ID" value="NZ_FOQO01000014.1"/>
</dbReference>
<protein>
    <recommendedName>
        <fullName evidence="4">LPXTG-motif cell wall anchor domain-containing protein</fullName>
    </recommendedName>
</protein>
<keyword evidence="1" id="KW-0812">Transmembrane</keyword>
<dbReference type="STRING" id="1477437.SAMN05444682_114119"/>
<evidence type="ECO:0000256" key="1">
    <source>
        <dbReference type="SAM" id="Phobius"/>
    </source>
</evidence>
<name>A0A1I3UHY9_9SPHI</name>
<dbReference type="AlphaFoldDB" id="A0A1I3UHY9"/>
<sequence length="55" mass="6602">MDMNYLWIVLAVVAAIILIGWLIRRNIRDRKKFERDFLQSDIQSEKHKDQENDGV</sequence>
<keyword evidence="1" id="KW-0472">Membrane</keyword>
<evidence type="ECO:0008006" key="4">
    <source>
        <dbReference type="Google" id="ProtNLM"/>
    </source>
</evidence>
<gene>
    <name evidence="2" type="ORF">SAMN05444682_114119</name>
</gene>
<feature type="transmembrane region" description="Helical" evidence="1">
    <location>
        <begin position="6"/>
        <end position="23"/>
    </location>
</feature>
<proteinExistence type="predicted"/>
<evidence type="ECO:0000313" key="3">
    <source>
        <dbReference type="Proteomes" id="UP000198670"/>
    </source>
</evidence>
<dbReference type="Proteomes" id="UP000198670">
    <property type="component" value="Unassembled WGS sequence"/>
</dbReference>
<accession>A0A1I3UHY9</accession>
<organism evidence="2 3">
    <name type="scientific">Parapedobacter indicus</name>
    <dbReference type="NCBI Taxonomy" id="1477437"/>
    <lineage>
        <taxon>Bacteria</taxon>
        <taxon>Pseudomonadati</taxon>
        <taxon>Bacteroidota</taxon>
        <taxon>Sphingobacteriia</taxon>
        <taxon>Sphingobacteriales</taxon>
        <taxon>Sphingobacteriaceae</taxon>
        <taxon>Parapedobacter</taxon>
    </lineage>
</organism>